<sequence>MASYLNVHMDNFKIKPDAYVTFSWKGRTMEGEFFRVSKGSNSGVIRPFDRALRQELVDDKLISRVNCLEKNILIDELVTCDGIATDESVKVGDGTYNTVQGYDFIGEGELKSNDLVIADCRLELLRRQLHAVYSKLKYTESTYADRKEIEALKFEFKKYSLDKFKPLRYKLTRKKRVWQYVSTHPLWSLLLIVILLVLVLLN</sequence>
<dbReference type="OrthoDB" id="6604864at2"/>
<dbReference type="STRING" id="320778.ABT57_06490"/>
<dbReference type="PATRIC" id="fig|320778.3.peg.1396"/>
<dbReference type="AlphaFoldDB" id="A0A0J1HF35"/>
<proteinExistence type="predicted"/>
<keyword evidence="1" id="KW-0812">Transmembrane</keyword>
<accession>A0A0J1HF35</accession>
<evidence type="ECO:0000313" key="2">
    <source>
        <dbReference type="EMBL" id="KLV10218.1"/>
    </source>
</evidence>
<keyword evidence="1" id="KW-0472">Membrane</keyword>
<feature type="transmembrane region" description="Helical" evidence="1">
    <location>
        <begin position="177"/>
        <end position="201"/>
    </location>
</feature>
<organism evidence="2 3">
    <name type="scientific">Photobacterium ganghwense</name>
    <dbReference type="NCBI Taxonomy" id="320778"/>
    <lineage>
        <taxon>Bacteria</taxon>
        <taxon>Pseudomonadati</taxon>
        <taxon>Pseudomonadota</taxon>
        <taxon>Gammaproteobacteria</taxon>
        <taxon>Vibrionales</taxon>
        <taxon>Vibrionaceae</taxon>
        <taxon>Photobacterium</taxon>
    </lineage>
</organism>
<name>A0A0J1HF35_9GAMM</name>
<reference evidence="2 3" key="1">
    <citation type="submission" date="2015-05" db="EMBL/GenBank/DDBJ databases">
        <title>Photobacterium galathea sp. nov.</title>
        <authorList>
            <person name="Machado H."/>
            <person name="Gram L."/>
        </authorList>
    </citation>
    <scope>NUCLEOTIDE SEQUENCE [LARGE SCALE GENOMIC DNA]</scope>
    <source>
        <strain evidence="2 3">DSM 22954</strain>
    </source>
</reference>
<protein>
    <submittedName>
        <fullName evidence="2">Uncharacterized protein</fullName>
    </submittedName>
</protein>
<dbReference type="Proteomes" id="UP000035909">
    <property type="component" value="Unassembled WGS sequence"/>
</dbReference>
<dbReference type="RefSeq" id="WP_047884381.1">
    <property type="nucleotide sequence ID" value="NZ_LDOU01000006.1"/>
</dbReference>
<keyword evidence="1" id="KW-1133">Transmembrane helix</keyword>
<evidence type="ECO:0000256" key="1">
    <source>
        <dbReference type="SAM" id="Phobius"/>
    </source>
</evidence>
<keyword evidence="3" id="KW-1185">Reference proteome</keyword>
<dbReference type="EMBL" id="LDOU01000006">
    <property type="protein sequence ID" value="KLV10218.1"/>
    <property type="molecule type" value="Genomic_DNA"/>
</dbReference>
<gene>
    <name evidence="2" type="ORF">ABT57_06490</name>
</gene>
<comment type="caution">
    <text evidence="2">The sequence shown here is derived from an EMBL/GenBank/DDBJ whole genome shotgun (WGS) entry which is preliminary data.</text>
</comment>
<evidence type="ECO:0000313" key="3">
    <source>
        <dbReference type="Proteomes" id="UP000035909"/>
    </source>
</evidence>